<name>A0A9P5U3Y2_9AGAR</name>
<organism evidence="1 2">
    <name type="scientific">Rhodocollybia butyracea</name>
    <dbReference type="NCBI Taxonomy" id="206335"/>
    <lineage>
        <taxon>Eukaryota</taxon>
        <taxon>Fungi</taxon>
        <taxon>Dikarya</taxon>
        <taxon>Basidiomycota</taxon>
        <taxon>Agaricomycotina</taxon>
        <taxon>Agaricomycetes</taxon>
        <taxon>Agaricomycetidae</taxon>
        <taxon>Agaricales</taxon>
        <taxon>Marasmiineae</taxon>
        <taxon>Omphalotaceae</taxon>
        <taxon>Rhodocollybia</taxon>
    </lineage>
</organism>
<dbReference type="Proteomes" id="UP000772434">
    <property type="component" value="Unassembled WGS sequence"/>
</dbReference>
<proteinExistence type="predicted"/>
<evidence type="ECO:0000313" key="2">
    <source>
        <dbReference type="Proteomes" id="UP000772434"/>
    </source>
</evidence>
<keyword evidence="2" id="KW-1185">Reference proteome</keyword>
<dbReference type="EMBL" id="JADNRY010000129">
    <property type="protein sequence ID" value="KAF9064203.1"/>
    <property type="molecule type" value="Genomic_DNA"/>
</dbReference>
<accession>A0A9P5U3Y2</accession>
<dbReference type="AlphaFoldDB" id="A0A9P5U3Y2"/>
<comment type="caution">
    <text evidence="1">The sequence shown here is derived from an EMBL/GenBank/DDBJ whole genome shotgun (WGS) entry which is preliminary data.</text>
</comment>
<protein>
    <submittedName>
        <fullName evidence="1">Uncharacterized protein</fullName>
    </submittedName>
</protein>
<sequence length="172" mass="19396">MTSCQSRYLGTKSYYQSVTPWHTAIPDSEYECLFSALYLEISGGRILSYGIDVPLCAAKRSGIAIAALTFEGNIGKLGVIRPAPHQQNQIWRGCCFNNVPLVATGVAVDQQAKFQFKRILGRYWYIVRPYGLGNPDGSGVKLHDIVRWENLGEISMDWPGLQYWEQHVLLRI</sequence>
<evidence type="ECO:0000313" key="1">
    <source>
        <dbReference type="EMBL" id="KAF9064203.1"/>
    </source>
</evidence>
<reference evidence="1" key="1">
    <citation type="submission" date="2020-11" db="EMBL/GenBank/DDBJ databases">
        <authorList>
            <consortium name="DOE Joint Genome Institute"/>
            <person name="Ahrendt S."/>
            <person name="Riley R."/>
            <person name="Andreopoulos W."/>
            <person name="Labutti K."/>
            <person name="Pangilinan J."/>
            <person name="Ruiz-Duenas F.J."/>
            <person name="Barrasa J.M."/>
            <person name="Sanchez-Garcia M."/>
            <person name="Camarero S."/>
            <person name="Miyauchi S."/>
            <person name="Serrano A."/>
            <person name="Linde D."/>
            <person name="Babiker R."/>
            <person name="Drula E."/>
            <person name="Ayuso-Fernandez I."/>
            <person name="Pacheco R."/>
            <person name="Padilla G."/>
            <person name="Ferreira P."/>
            <person name="Barriuso J."/>
            <person name="Kellner H."/>
            <person name="Castanera R."/>
            <person name="Alfaro M."/>
            <person name="Ramirez L."/>
            <person name="Pisabarro A.G."/>
            <person name="Kuo A."/>
            <person name="Tritt A."/>
            <person name="Lipzen A."/>
            <person name="He G."/>
            <person name="Yan M."/>
            <person name="Ng V."/>
            <person name="Cullen D."/>
            <person name="Martin F."/>
            <person name="Rosso M.-N."/>
            <person name="Henrissat B."/>
            <person name="Hibbett D."/>
            <person name="Martinez A.T."/>
            <person name="Grigoriev I.V."/>
        </authorList>
    </citation>
    <scope>NUCLEOTIDE SEQUENCE</scope>
    <source>
        <strain evidence="1">AH 40177</strain>
    </source>
</reference>
<gene>
    <name evidence="1" type="ORF">BDP27DRAFT_1405467</name>
</gene>